<organism evidence="7 8">
    <name type="scientific">Ditylenchus dipsaci</name>
    <dbReference type="NCBI Taxonomy" id="166011"/>
    <lineage>
        <taxon>Eukaryota</taxon>
        <taxon>Metazoa</taxon>
        <taxon>Ecdysozoa</taxon>
        <taxon>Nematoda</taxon>
        <taxon>Chromadorea</taxon>
        <taxon>Rhabditida</taxon>
        <taxon>Tylenchina</taxon>
        <taxon>Tylenchomorpha</taxon>
        <taxon>Sphaerularioidea</taxon>
        <taxon>Anguinidae</taxon>
        <taxon>Anguininae</taxon>
        <taxon>Ditylenchus</taxon>
    </lineage>
</organism>
<accession>A0A915DTB0</accession>
<dbReference type="GO" id="GO:0016263">
    <property type="term" value="F:glycoprotein-N-acetylgalactosamine 3-beta-galactosyltransferase activity"/>
    <property type="evidence" value="ECO:0007669"/>
    <property type="project" value="TreeGrafter"/>
</dbReference>
<evidence type="ECO:0000256" key="6">
    <source>
        <dbReference type="ARBA" id="ARBA00023136"/>
    </source>
</evidence>
<dbReference type="WBParaSite" id="jg22624">
    <property type="protein sequence ID" value="jg22624"/>
    <property type="gene ID" value="jg22624"/>
</dbReference>
<name>A0A915DTB0_9BILA</name>
<dbReference type="AlphaFoldDB" id="A0A915DTB0"/>
<sequence length="106" mass="11904">MVWRGCLEEGELAIQIKKNVRVFCWIMTAKKNTFSKAIHINSTWAQRCNKHVFITASENSNIPSVDVGIAEGRSLLWGRLKGLSSISTTMSWKISTGSLKQTMTLM</sequence>
<keyword evidence="3" id="KW-0812">Transmembrane</keyword>
<comment type="similarity">
    <text evidence="2">Belongs to the glycosyltransferase 31 family. Beta3-Gal-T subfamily.</text>
</comment>
<evidence type="ECO:0000256" key="5">
    <source>
        <dbReference type="ARBA" id="ARBA00022989"/>
    </source>
</evidence>
<dbReference type="InterPro" id="IPR026050">
    <property type="entry name" value="C1GALT1/C1GALT1_chp1"/>
</dbReference>
<keyword evidence="6" id="KW-0472">Membrane</keyword>
<dbReference type="Proteomes" id="UP000887574">
    <property type="component" value="Unplaced"/>
</dbReference>
<protein>
    <submittedName>
        <fullName evidence="8">Uncharacterized protein</fullName>
    </submittedName>
</protein>
<keyword evidence="4" id="KW-0735">Signal-anchor</keyword>
<evidence type="ECO:0000313" key="8">
    <source>
        <dbReference type="WBParaSite" id="jg22624"/>
    </source>
</evidence>
<evidence type="ECO:0000256" key="2">
    <source>
        <dbReference type="ARBA" id="ARBA00006462"/>
    </source>
</evidence>
<proteinExistence type="inferred from homology"/>
<evidence type="ECO:0000256" key="4">
    <source>
        <dbReference type="ARBA" id="ARBA00022968"/>
    </source>
</evidence>
<comment type="subcellular location">
    <subcellularLocation>
        <location evidence="1">Membrane</location>
        <topology evidence="1">Single-pass type II membrane protein</topology>
    </subcellularLocation>
</comment>
<evidence type="ECO:0000313" key="7">
    <source>
        <dbReference type="Proteomes" id="UP000887574"/>
    </source>
</evidence>
<dbReference type="Gene3D" id="3.90.550.50">
    <property type="match status" value="1"/>
</dbReference>
<evidence type="ECO:0000256" key="1">
    <source>
        <dbReference type="ARBA" id="ARBA00004606"/>
    </source>
</evidence>
<dbReference type="GO" id="GO:0016020">
    <property type="term" value="C:membrane"/>
    <property type="evidence" value="ECO:0007669"/>
    <property type="project" value="UniProtKB-SubCell"/>
</dbReference>
<keyword evidence="5" id="KW-1133">Transmembrane helix</keyword>
<evidence type="ECO:0000256" key="3">
    <source>
        <dbReference type="ARBA" id="ARBA00022692"/>
    </source>
</evidence>
<dbReference type="PANTHER" id="PTHR23033:SF14">
    <property type="entry name" value="GLYCOPROTEIN-N-ACETYLGALACTOSAMINE 3-BETA-GALACTOSYLTRANSFERASE 1-RELATED"/>
    <property type="match status" value="1"/>
</dbReference>
<reference evidence="8" key="1">
    <citation type="submission" date="2022-11" db="UniProtKB">
        <authorList>
            <consortium name="WormBaseParasite"/>
        </authorList>
    </citation>
    <scope>IDENTIFICATION</scope>
</reference>
<keyword evidence="7" id="KW-1185">Reference proteome</keyword>
<dbReference type="PANTHER" id="PTHR23033">
    <property type="entry name" value="BETA1,3-GALACTOSYLTRANSFERASE"/>
    <property type="match status" value="1"/>
</dbReference>